<comment type="caution">
    <text evidence="2">The sequence shown here is derived from an EMBL/GenBank/DDBJ whole genome shotgun (WGS) entry which is preliminary data.</text>
</comment>
<dbReference type="OrthoDB" id="5596743at2759"/>
<organism evidence="2 3">
    <name type="scientific">Pseudocercospora eumusae</name>
    <dbReference type="NCBI Taxonomy" id="321146"/>
    <lineage>
        <taxon>Eukaryota</taxon>
        <taxon>Fungi</taxon>
        <taxon>Dikarya</taxon>
        <taxon>Ascomycota</taxon>
        <taxon>Pezizomycotina</taxon>
        <taxon>Dothideomycetes</taxon>
        <taxon>Dothideomycetidae</taxon>
        <taxon>Mycosphaerellales</taxon>
        <taxon>Mycosphaerellaceae</taxon>
        <taxon>Pseudocercospora</taxon>
    </lineage>
</organism>
<evidence type="ECO:0000259" key="1">
    <source>
        <dbReference type="Pfam" id="PF26534"/>
    </source>
</evidence>
<evidence type="ECO:0000313" key="2">
    <source>
        <dbReference type="EMBL" id="KXS94300.1"/>
    </source>
</evidence>
<sequence>MTWRERLPEEWYIASIIRPLPGIDMRRDKLLPLLLSVLGGLLVEGGRCEEKQGNSKCLTHEETDEIIRKFNTIITTNPGDAELLGELYSENVTTASDSLSFVFQKPLNATLAHNLTELIAQEGSFGVVPGINNIFVSHSCDTITWYWEFLTEPWPTRGISIIFVDLASRKVVKTYREANVGALLRDSGSPECQSNFIVSKGNDGLSPEKRSCEGGGSHFSSTCS</sequence>
<dbReference type="Proteomes" id="UP000070133">
    <property type="component" value="Unassembled WGS sequence"/>
</dbReference>
<evidence type="ECO:0000313" key="3">
    <source>
        <dbReference type="Proteomes" id="UP000070133"/>
    </source>
</evidence>
<dbReference type="EMBL" id="LFZN01000302">
    <property type="protein sequence ID" value="KXS94300.1"/>
    <property type="molecule type" value="Genomic_DNA"/>
</dbReference>
<proteinExistence type="predicted"/>
<gene>
    <name evidence="2" type="ORF">AC578_6786</name>
</gene>
<name>A0A139GVU2_9PEZI</name>
<feature type="domain" description="NTF2-like" evidence="1">
    <location>
        <begin position="56"/>
        <end position="188"/>
    </location>
</feature>
<keyword evidence="3" id="KW-1185">Reference proteome</keyword>
<dbReference type="Pfam" id="PF26534">
    <property type="entry name" value="NTF2_7"/>
    <property type="match status" value="1"/>
</dbReference>
<accession>A0A139GVU2</accession>
<protein>
    <recommendedName>
        <fullName evidence="1">NTF2-like domain-containing protein</fullName>
    </recommendedName>
</protein>
<reference evidence="2 3" key="1">
    <citation type="submission" date="2015-07" db="EMBL/GenBank/DDBJ databases">
        <title>Comparative genomics of the Sigatoka disease complex on banana suggests a link between parallel evolutionary changes in Pseudocercospora fijiensis and Pseudocercospora eumusae and increased virulence on the banana host.</title>
        <authorList>
            <person name="Chang T.-C."/>
            <person name="Salvucci A."/>
            <person name="Crous P.W."/>
            <person name="Stergiopoulos I."/>
        </authorList>
    </citation>
    <scope>NUCLEOTIDE SEQUENCE [LARGE SCALE GENOMIC DNA]</scope>
    <source>
        <strain evidence="2 3">CBS 114824</strain>
    </source>
</reference>
<dbReference type="AlphaFoldDB" id="A0A139GVU2"/>
<dbReference type="InterPro" id="IPR058645">
    <property type="entry name" value="NTF2-like_dom_7"/>
</dbReference>